<keyword evidence="3" id="KW-1185">Reference proteome</keyword>
<protein>
    <submittedName>
        <fullName evidence="2">Uncharacterized protein</fullName>
    </submittedName>
</protein>
<keyword evidence="1" id="KW-0732">Signal</keyword>
<dbReference type="Proteomes" id="UP000799536">
    <property type="component" value="Unassembled WGS sequence"/>
</dbReference>
<evidence type="ECO:0000256" key="1">
    <source>
        <dbReference type="SAM" id="SignalP"/>
    </source>
</evidence>
<dbReference type="EMBL" id="ML994256">
    <property type="protein sequence ID" value="KAF2197272.1"/>
    <property type="molecule type" value="Genomic_DNA"/>
</dbReference>
<evidence type="ECO:0000313" key="2">
    <source>
        <dbReference type="EMBL" id="KAF2197272.1"/>
    </source>
</evidence>
<feature type="chain" id="PRO_5040105616" evidence="1">
    <location>
        <begin position="17"/>
        <end position="181"/>
    </location>
</feature>
<gene>
    <name evidence="2" type="ORF">GQ43DRAFT_424932</name>
</gene>
<dbReference type="OrthoDB" id="5383526at2759"/>
<feature type="signal peptide" evidence="1">
    <location>
        <begin position="1"/>
        <end position="16"/>
    </location>
</feature>
<dbReference type="AlphaFoldDB" id="A0A9P4MNT1"/>
<accession>A0A9P4MNT1</accession>
<proteinExistence type="predicted"/>
<name>A0A9P4MNT1_9PLEO</name>
<sequence>MQFVTILLGLAASVSAIDIRLRAGSGCTGSYQVCTGINPDTCCGLSSTRFASVGYVAIPTNWRIQGRAYSNGGCNTLVGLQTIQGTTNACINEPSGFSTLSGGGYNFVSKRRAAVPMEQCAVGKACTSVAKPDTLVLEDETKYAITDMAEPLLETLIDLATNGTTVENIPHEFKAFEKIEG</sequence>
<comment type="caution">
    <text evidence="2">The sequence shown here is derived from an EMBL/GenBank/DDBJ whole genome shotgun (WGS) entry which is preliminary data.</text>
</comment>
<evidence type="ECO:0000313" key="3">
    <source>
        <dbReference type="Proteomes" id="UP000799536"/>
    </source>
</evidence>
<organism evidence="2 3">
    <name type="scientific">Delitschia confertaspora ATCC 74209</name>
    <dbReference type="NCBI Taxonomy" id="1513339"/>
    <lineage>
        <taxon>Eukaryota</taxon>
        <taxon>Fungi</taxon>
        <taxon>Dikarya</taxon>
        <taxon>Ascomycota</taxon>
        <taxon>Pezizomycotina</taxon>
        <taxon>Dothideomycetes</taxon>
        <taxon>Pleosporomycetidae</taxon>
        <taxon>Pleosporales</taxon>
        <taxon>Delitschiaceae</taxon>
        <taxon>Delitschia</taxon>
    </lineage>
</organism>
<reference evidence="2" key="1">
    <citation type="journal article" date="2020" name="Stud. Mycol.">
        <title>101 Dothideomycetes genomes: a test case for predicting lifestyles and emergence of pathogens.</title>
        <authorList>
            <person name="Haridas S."/>
            <person name="Albert R."/>
            <person name="Binder M."/>
            <person name="Bloem J."/>
            <person name="Labutti K."/>
            <person name="Salamov A."/>
            <person name="Andreopoulos B."/>
            <person name="Baker S."/>
            <person name="Barry K."/>
            <person name="Bills G."/>
            <person name="Bluhm B."/>
            <person name="Cannon C."/>
            <person name="Castanera R."/>
            <person name="Culley D."/>
            <person name="Daum C."/>
            <person name="Ezra D."/>
            <person name="Gonzalez J."/>
            <person name="Henrissat B."/>
            <person name="Kuo A."/>
            <person name="Liang C."/>
            <person name="Lipzen A."/>
            <person name="Lutzoni F."/>
            <person name="Magnuson J."/>
            <person name="Mondo S."/>
            <person name="Nolan M."/>
            <person name="Ohm R."/>
            <person name="Pangilinan J."/>
            <person name="Park H.-J."/>
            <person name="Ramirez L."/>
            <person name="Alfaro M."/>
            <person name="Sun H."/>
            <person name="Tritt A."/>
            <person name="Yoshinaga Y."/>
            <person name="Zwiers L.-H."/>
            <person name="Turgeon B."/>
            <person name="Goodwin S."/>
            <person name="Spatafora J."/>
            <person name="Crous P."/>
            <person name="Grigoriev I."/>
        </authorList>
    </citation>
    <scope>NUCLEOTIDE SEQUENCE</scope>
    <source>
        <strain evidence="2">ATCC 74209</strain>
    </source>
</reference>